<keyword evidence="5 6" id="KW-0949">S-adenosyl-L-methionine</keyword>
<feature type="binding site" evidence="6">
    <location>
        <position position="109"/>
    </location>
    <ligand>
        <name>S-adenosyl-L-methionine</name>
        <dbReference type="ChEBI" id="CHEBI:59789"/>
    </ligand>
</feature>
<sequence>MSGGTGHLPVMLSEVLETLAPRDGAAYLDGTFGGGGYARAILEAAPRCTLFAIDCDPDAIARGAALAARFPGRLHLLQGRFGDMLSLLEGVGVAALDGVVLDLGVSSFQLDEPERGFSFRFNGPLDMRMGKVGNSAQDIVNSIPESELADLLFNLGEERHARRIARAIVAARREGPITTTEQLAGIVRAAAPRDPSGLDRATRSFQALRIAVNDELGEVERGLAAAAGLLAPGGRLVVVAFHSLEDRIVKRFMARSAGRGAGASRHDPASLARPPAAGAATAAAFRLLTPRALRPGAREADANPRSRSARLRAIERLAPQDVAA</sequence>
<dbReference type="Gene3D" id="3.40.50.150">
    <property type="entry name" value="Vaccinia Virus protein VP39"/>
    <property type="match status" value="1"/>
</dbReference>
<name>A0ABP3PSE0_9PROT</name>
<dbReference type="EC" id="2.1.1.199" evidence="6"/>
<dbReference type="Proteomes" id="UP001501588">
    <property type="component" value="Unassembled WGS sequence"/>
</dbReference>
<keyword evidence="3 6" id="KW-0489">Methyltransferase</keyword>
<comment type="function">
    <text evidence="6">Specifically methylates the N4 position of cytidine in position 1402 (C1402) of 16S rRNA.</text>
</comment>
<dbReference type="Gene3D" id="1.10.150.170">
    <property type="entry name" value="Putative methyltransferase TM0872, insert domain"/>
    <property type="match status" value="1"/>
</dbReference>
<dbReference type="PANTHER" id="PTHR11265:SF0">
    <property type="entry name" value="12S RRNA N4-METHYLCYTIDINE METHYLTRANSFERASE"/>
    <property type="match status" value="1"/>
</dbReference>
<comment type="catalytic activity">
    <reaction evidence="6">
        <text>cytidine(1402) in 16S rRNA + S-adenosyl-L-methionine = N(4)-methylcytidine(1402) in 16S rRNA + S-adenosyl-L-homocysteine + H(+)</text>
        <dbReference type="Rhea" id="RHEA:42928"/>
        <dbReference type="Rhea" id="RHEA-COMP:10286"/>
        <dbReference type="Rhea" id="RHEA-COMP:10287"/>
        <dbReference type="ChEBI" id="CHEBI:15378"/>
        <dbReference type="ChEBI" id="CHEBI:57856"/>
        <dbReference type="ChEBI" id="CHEBI:59789"/>
        <dbReference type="ChEBI" id="CHEBI:74506"/>
        <dbReference type="ChEBI" id="CHEBI:82748"/>
        <dbReference type="EC" id="2.1.1.199"/>
    </reaction>
</comment>
<feature type="binding site" evidence="6">
    <location>
        <position position="81"/>
    </location>
    <ligand>
        <name>S-adenosyl-L-methionine</name>
        <dbReference type="ChEBI" id="CHEBI:59789"/>
    </ligand>
</feature>
<dbReference type="SUPFAM" id="SSF81799">
    <property type="entry name" value="Putative methyltransferase TM0872, insert domain"/>
    <property type="match status" value="1"/>
</dbReference>
<comment type="subcellular location">
    <subcellularLocation>
        <location evidence="6">Cytoplasm</location>
    </subcellularLocation>
</comment>
<feature type="binding site" evidence="6">
    <location>
        <begin position="35"/>
        <end position="37"/>
    </location>
    <ligand>
        <name>S-adenosyl-L-methionine</name>
        <dbReference type="ChEBI" id="CHEBI:59789"/>
    </ligand>
</feature>
<dbReference type="RefSeq" id="WP_343894171.1">
    <property type="nucleotide sequence ID" value="NZ_BAAAFZ010000008.1"/>
</dbReference>
<evidence type="ECO:0000256" key="1">
    <source>
        <dbReference type="ARBA" id="ARBA00010396"/>
    </source>
</evidence>
<keyword evidence="2 6" id="KW-0698">rRNA processing</keyword>
<evidence type="ECO:0000256" key="2">
    <source>
        <dbReference type="ARBA" id="ARBA00022552"/>
    </source>
</evidence>
<organism evidence="7 8">
    <name type="scientific">Craurococcus roseus</name>
    <dbReference type="NCBI Taxonomy" id="77585"/>
    <lineage>
        <taxon>Bacteria</taxon>
        <taxon>Pseudomonadati</taxon>
        <taxon>Pseudomonadota</taxon>
        <taxon>Alphaproteobacteria</taxon>
        <taxon>Acetobacterales</taxon>
        <taxon>Acetobacteraceae</taxon>
        <taxon>Craurococcus</taxon>
    </lineage>
</organism>
<keyword evidence="8" id="KW-1185">Reference proteome</keyword>
<evidence type="ECO:0000256" key="6">
    <source>
        <dbReference type="HAMAP-Rule" id="MF_01007"/>
    </source>
</evidence>
<dbReference type="PIRSF" id="PIRSF004486">
    <property type="entry name" value="MraW"/>
    <property type="match status" value="1"/>
</dbReference>
<evidence type="ECO:0000313" key="8">
    <source>
        <dbReference type="Proteomes" id="UP001501588"/>
    </source>
</evidence>
<evidence type="ECO:0000256" key="3">
    <source>
        <dbReference type="ARBA" id="ARBA00022603"/>
    </source>
</evidence>
<dbReference type="InterPro" id="IPR023397">
    <property type="entry name" value="SAM-dep_MeTrfase_MraW_recog"/>
</dbReference>
<feature type="binding site" evidence="6">
    <location>
        <position position="102"/>
    </location>
    <ligand>
        <name>S-adenosyl-L-methionine</name>
        <dbReference type="ChEBI" id="CHEBI:59789"/>
    </ligand>
</feature>
<dbReference type="EMBL" id="BAAAFZ010000008">
    <property type="protein sequence ID" value="GAA0574239.1"/>
    <property type="molecule type" value="Genomic_DNA"/>
</dbReference>
<evidence type="ECO:0000256" key="4">
    <source>
        <dbReference type="ARBA" id="ARBA00022679"/>
    </source>
</evidence>
<keyword evidence="6" id="KW-0963">Cytoplasm</keyword>
<dbReference type="InterPro" id="IPR002903">
    <property type="entry name" value="RsmH"/>
</dbReference>
<protein>
    <recommendedName>
        <fullName evidence="6">Ribosomal RNA small subunit methyltransferase H</fullName>
        <ecNumber evidence="6">2.1.1.199</ecNumber>
    </recommendedName>
    <alternativeName>
        <fullName evidence="6">16S rRNA m(4)C1402 methyltransferase</fullName>
    </alternativeName>
    <alternativeName>
        <fullName evidence="6">rRNA (cytosine-N(4)-)-methyltransferase RsmH</fullName>
    </alternativeName>
</protein>
<comment type="caution">
    <text evidence="7">The sequence shown here is derived from an EMBL/GenBank/DDBJ whole genome shotgun (WGS) entry which is preliminary data.</text>
</comment>
<accession>A0ABP3PSE0</accession>
<dbReference type="PANTHER" id="PTHR11265">
    <property type="entry name" value="S-ADENOSYL-METHYLTRANSFERASE MRAW"/>
    <property type="match status" value="1"/>
</dbReference>
<dbReference type="HAMAP" id="MF_01007">
    <property type="entry name" value="16SrRNA_methyltr_H"/>
    <property type="match status" value="1"/>
</dbReference>
<comment type="similarity">
    <text evidence="1 6">Belongs to the methyltransferase superfamily. RsmH family.</text>
</comment>
<keyword evidence="4 6" id="KW-0808">Transferase</keyword>
<proteinExistence type="inferred from homology"/>
<dbReference type="Pfam" id="PF01795">
    <property type="entry name" value="Methyltransf_5"/>
    <property type="match status" value="1"/>
</dbReference>
<gene>
    <name evidence="6 7" type="primary">rsmH</name>
    <name evidence="7" type="ORF">GCM10009416_11210</name>
</gene>
<dbReference type="SUPFAM" id="SSF53335">
    <property type="entry name" value="S-adenosyl-L-methionine-dependent methyltransferases"/>
    <property type="match status" value="1"/>
</dbReference>
<evidence type="ECO:0000256" key="5">
    <source>
        <dbReference type="ARBA" id="ARBA00022691"/>
    </source>
</evidence>
<evidence type="ECO:0000313" key="7">
    <source>
        <dbReference type="EMBL" id="GAA0574239.1"/>
    </source>
</evidence>
<dbReference type="NCBIfam" id="TIGR00006">
    <property type="entry name" value="16S rRNA (cytosine(1402)-N(4))-methyltransferase RsmH"/>
    <property type="match status" value="1"/>
</dbReference>
<feature type="binding site" evidence="6">
    <location>
        <position position="54"/>
    </location>
    <ligand>
        <name>S-adenosyl-L-methionine</name>
        <dbReference type="ChEBI" id="CHEBI:59789"/>
    </ligand>
</feature>
<dbReference type="InterPro" id="IPR029063">
    <property type="entry name" value="SAM-dependent_MTases_sf"/>
</dbReference>
<reference evidence="8" key="1">
    <citation type="journal article" date="2019" name="Int. J. Syst. Evol. Microbiol.">
        <title>The Global Catalogue of Microorganisms (GCM) 10K type strain sequencing project: providing services to taxonomists for standard genome sequencing and annotation.</title>
        <authorList>
            <consortium name="The Broad Institute Genomics Platform"/>
            <consortium name="The Broad Institute Genome Sequencing Center for Infectious Disease"/>
            <person name="Wu L."/>
            <person name="Ma J."/>
        </authorList>
    </citation>
    <scope>NUCLEOTIDE SEQUENCE [LARGE SCALE GENOMIC DNA]</scope>
    <source>
        <strain evidence="8">JCM 9933</strain>
    </source>
</reference>